<evidence type="ECO:0000313" key="6">
    <source>
        <dbReference type="Proteomes" id="UP001605261"/>
    </source>
</evidence>
<keyword evidence="6" id="KW-1185">Reference proteome</keyword>
<reference evidence="5 6" key="1">
    <citation type="submission" date="2024-09" db="EMBL/GenBank/DDBJ databases">
        <authorList>
            <consortium name="All-Russian atlas of soil microorganisms"/>
            <consortium name="as a basis for the search for new antimicrobial producers and enzymes with unique properties"/>
            <person name="Sokolova E.A."/>
            <person name="Voronina E.N."/>
        </authorList>
    </citation>
    <scope>NUCLEOTIDE SEQUENCE [LARGE SCALE GENOMIC DNA]</scope>
    <source>
        <strain evidence="5 6">AF-22b-331.1</strain>
    </source>
</reference>
<dbReference type="PANTHER" id="PTHR33204">
    <property type="entry name" value="TRANSCRIPTIONAL REGULATOR, MARR FAMILY"/>
    <property type="match status" value="1"/>
</dbReference>
<dbReference type="SUPFAM" id="SSF46785">
    <property type="entry name" value="Winged helix' DNA-binding domain"/>
    <property type="match status" value="1"/>
</dbReference>
<proteinExistence type="predicted"/>
<dbReference type="InterPro" id="IPR036388">
    <property type="entry name" value="WH-like_DNA-bd_sf"/>
</dbReference>
<feature type="domain" description="HTH hxlR-type" evidence="4">
    <location>
        <begin position="9"/>
        <end position="106"/>
    </location>
</feature>
<sequence length="147" mass="15840">MHDDPNLTCPVARALDVVGDRWSLLIVRDAFDGVCRFSDFQRSLGMSRSMLSQRLQALQDSGVLAQQAAADGSRYHDYVLTAQGRALFPLVVALRQWGEGFLFAEGEPRSQLLTIADGRGLAPLLPSDADGQVLEAAATQVVKPTAG</sequence>
<dbReference type="RefSeq" id="WP_394162273.1">
    <property type="nucleotide sequence ID" value="NZ_JBHGCJ010000003.1"/>
</dbReference>
<dbReference type="PANTHER" id="PTHR33204:SF18">
    <property type="entry name" value="TRANSCRIPTIONAL REGULATORY PROTEIN"/>
    <property type="match status" value="1"/>
</dbReference>
<evidence type="ECO:0000259" key="4">
    <source>
        <dbReference type="PROSITE" id="PS51118"/>
    </source>
</evidence>
<evidence type="ECO:0000256" key="2">
    <source>
        <dbReference type="ARBA" id="ARBA00023125"/>
    </source>
</evidence>
<evidence type="ECO:0000256" key="3">
    <source>
        <dbReference type="ARBA" id="ARBA00023163"/>
    </source>
</evidence>
<keyword evidence="1" id="KW-0805">Transcription regulation</keyword>
<dbReference type="InterPro" id="IPR036390">
    <property type="entry name" value="WH_DNA-bd_sf"/>
</dbReference>
<gene>
    <name evidence="5" type="ORF">ACEU0G_002848</name>
</gene>
<name>A0ABW7CV57_9GAMM</name>
<evidence type="ECO:0000256" key="1">
    <source>
        <dbReference type="ARBA" id="ARBA00023015"/>
    </source>
</evidence>
<keyword evidence="2" id="KW-0238">DNA-binding</keyword>
<dbReference type="Proteomes" id="UP001605261">
    <property type="component" value="Unassembled WGS sequence"/>
</dbReference>
<comment type="caution">
    <text evidence="5">The sequence shown here is derived from an EMBL/GenBank/DDBJ whole genome shotgun (WGS) entry which is preliminary data.</text>
</comment>
<dbReference type="Pfam" id="PF01638">
    <property type="entry name" value="HxlR"/>
    <property type="match status" value="1"/>
</dbReference>
<evidence type="ECO:0000313" key="5">
    <source>
        <dbReference type="EMBL" id="MFG6108854.1"/>
    </source>
</evidence>
<organism evidence="5 6">
    <name type="scientific">Stenotrophomonas nematodicola</name>
    <dbReference type="NCBI Taxonomy" id="2656746"/>
    <lineage>
        <taxon>Bacteria</taxon>
        <taxon>Pseudomonadati</taxon>
        <taxon>Pseudomonadota</taxon>
        <taxon>Gammaproteobacteria</taxon>
        <taxon>Lysobacterales</taxon>
        <taxon>Lysobacteraceae</taxon>
        <taxon>Stenotrophomonas</taxon>
    </lineage>
</organism>
<dbReference type="EMBL" id="JBHGCJ010000003">
    <property type="protein sequence ID" value="MFG6108854.1"/>
    <property type="molecule type" value="Genomic_DNA"/>
</dbReference>
<dbReference type="InterPro" id="IPR002577">
    <property type="entry name" value="HTH_HxlR"/>
</dbReference>
<dbReference type="PROSITE" id="PS51118">
    <property type="entry name" value="HTH_HXLR"/>
    <property type="match status" value="1"/>
</dbReference>
<accession>A0ABW7CV57</accession>
<keyword evidence="3" id="KW-0804">Transcription</keyword>
<dbReference type="Gene3D" id="1.10.10.10">
    <property type="entry name" value="Winged helix-like DNA-binding domain superfamily/Winged helix DNA-binding domain"/>
    <property type="match status" value="1"/>
</dbReference>
<protein>
    <submittedName>
        <fullName evidence="5">Winged helix-turn-helix transcriptional regulator</fullName>
    </submittedName>
</protein>